<name>A0ABY2I1P7_9MICO</name>
<dbReference type="InterPro" id="IPR010982">
    <property type="entry name" value="Lambda_DNA-bd_dom_sf"/>
</dbReference>
<keyword evidence="3" id="KW-1185">Reference proteome</keyword>
<dbReference type="RefSeq" id="WP_092340251.1">
    <property type="nucleotide sequence ID" value="NZ_FNIB01000005.1"/>
</dbReference>
<dbReference type="SUPFAM" id="SSF47413">
    <property type="entry name" value="lambda repressor-like DNA-binding domains"/>
    <property type="match status" value="1"/>
</dbReference>
<organism evidence="2 3">
    <name type="scientific">Cryobacterium flavum</name>
    <dbReference type="NCBI Taxonomy" id="1424659"/>
    <lineage>
        <taxon>Bacteria</taxon>
        <taxon>Bacillati</taxon>
        <taxon>Actinomycetota</taxon>
        <taxon>Actinomycetes</taxon>
        <taxon>Micrococcales</taxon>
        <taxon>Microbacteriaceae</taxon>
        <taxon>Cryobacterium</taxon>
    </lineage>
</organism>
<dbReference type="SMART" id="SM00530">
    <property type="entry name" value="HTH_XRE"/>
    <property type="match status" value="1"/>
</dbReference>
<dbReference type="PROSITE" id="PS50943">
    <property type="entry name" value="HTH_CROC1"/>
    <property type="match status" value="1"/>
</dbReference>
<evidence type="ECO:0000259" key="1">
    <source>
        <dbReference type="PROSITE" id="PS50943"/>
    </source>
</evidence>
<reference evidence="2 3" key="1">
    <citation type="submission" date="2019-03" db="EMBL/GenBank/DDBJ databases">
        <title>Genomics of glacier-inhabiting Cryobacterium strains.</title>
        <authorList>
            <person name="Liu Q."/>
            <person name="Xin Y.-H."/>
        </authorList>
    </citation>
    <scope>NUCLEOTIDE SEQUENCE [LARGE SCALE GENOMIC DNA]</scope>
    <source>
        <strain evidence="2 3">Hh8</strain>
    </source>
</reference>
<protein>
    <submittedName>
        <fullName evidence="2">XRE family transcriptional regulator</fullName>
    </submittedName>
</protein>
<gene>
    <name evidence="2" type="ORF">E3O21_09895</name>
</gene>
<dbReference type="Proteomes" id="UP000298252">
    <property type="component" value="Unassembled WGS sequence"/>
</dbReference>
<evidence type="ECO:0000313" key="2">
    <source>
        <dbReference type="EMBL" id="TFB77195.1"/>
    </source>
</evidence>
<proteinExistence type="predicted"/>
<feature type="domain" description="HTH cro/C1-type" evidence="1">
    <location>
        <begin position="8"/>
        <end position="61"/>
    </location>
</feature>
<comment type="caution">
    <text evidence="2">The sequence shown here is derived from an EMBL/GenBank/DDBJ whole genome shotgun (WGS) entry which is preliminary data.</text>
</comment>
<evidence type="ECO:0000313" key="3">
    <source>
        <dbReference type="Proteomes" id="UP000298252"/>
    </source>
</evidence>
<dbReference type="Gene3D" id="1.10.260.40">
    <property type="entry name" value="lambda repressor-like DNA-binding domains"/>
    <property type="match status" value="1"/>
</dbReference>
<dbReference type="InterPro" id="IPR001387">
    <property type="entry name" value="Cro/C1-type_HTH"/>
</dbReference>
<dbReference type="EMBL" id="SOFD01000025">
    <property type="protein sequence ID" value="TFB77195.1"/>
    <property type="molecule type" value="Genomic_DNA"/>
</dbReference>
<accession>A0ABY2I1P7</accession>
<sequence length="85" mass="9177">MRNFGSNIRRWRRVNGMSATTLAARAFITRETLRNIETGIGTPRIDSLFAVLTALGIADTVVAAVDPYNNDAARARIDDLLGTGG</sequence>
<dbReference type="CDD" id="cd00093">
    <property type="entry name" value="HTH_XRE"/>
    <property type="match status" value="1"/>
</dbReference>
<dbReference type="Pfam" id="PF01381">
    <property type="entry name" value="HTH_3"/>
    <property type="match status" value="1"/>
</dbReference>